<keyword evidence="4 5" id="KW-0274">FAD</keyword>
<keyword evidence="5" id="KW-0560">Oxidoreductase</keyword>
<evidence type="ECO:0000259" key="8">
    <source>
        <dbReference type="Pfam" id="PF02771"/>
    </source>
</evidence>
<accession>A0A918XUP3</accession>
<dbReference type="GO" id="GO:0050660">
    <property type="term" value="F:flavin adenine dinucleotide binding"/>
    <property type="evidence" value="ECO:0007669"/>
    <property type="project" value="InterPro"/>
</dbReference>
<evidence type="ECO:0000256" key="5">
    <source>
        <dbReference type="RuleBase" id="RU362125"/>
    </source>
</evidence>
<evidence type="ECO:0000256" key="1">
    <source>
        <dbReference type="ARBA" id="ARBA00001974"/>
    </source>
</evidence>
<dbReference type="Gene3D" id="1.10.540.10">
    <property type="entry name" value="Acyl-CoA dehydrogenase/oxidase, N-terminal domain"/>
    <property type="match status" value="1"/>
</dbReference>
<sequence>MTSLFEDLLTEEQILFRDSVRGFAERHLAAGALARAHETAFPFDVARLMAEQGLLGMTFAEADGGAGGTLMDAILAIEAVASVCPRSADVVQAGNFGPIRTFAEFATPDQKQRYLGRLLAGEMAISLGMSEPEAGSAATDLTTTATPDGDGFRINGTKVFSSHSPDAELFLVYVRYGRGIDGIGSVLIERGAPGFTMGKPVRYVGGDEWCQLYFEDVHVPAANVLLREGGFKKQIAAFNVERLGNSARALAFGRHAFDIARAHAETRKQFGRTLSDFQGIQWKFAEMAARMEAAQLMLYRVAARAVDRLPDAYETALVKYLCNEAGFFAANESMQVLGALGYSDESLVEYCWRRARGWQIAGGSLEMMKNRIAEGVFGRRFSQRPPKPQA</sequence>
<dbReference type="Pfam" id="PF00441">
    <property type="entry name" value="Acyl-CoA_dh_1"/>
    <property type="match status" value="1"/>
</dbReference>
<dbReference type="PANTHER" id="PTHR43884:SF12">
    <property type="entry name" value="ISOVALERYL-COA DEHYDROGENASE, MITOCHONDRIAL-RELATED"/>
    <property type="match status" value="1"/>
</dbReference>
<evidence type="ECO:0000256" key="3">
    <source>
        <dbReference type="ARBA" id="ARBA00022630"/>
    </source>
</evidence>
<dbReference type="InterPro" id="IPR037069">
    <property type="entry name" value="AcylCoA_DH/ox_N_sf"/>
</dbReference>
<dbReference type="SUPFAM" id="SSF47203">
    <property type="entry name" value="Acyl-CoA dehydrogenase C-terminal domain-like"/>
    <property type="match status" value="1"/>
</dbReference>
<comment type="cofactor">
    <cofactor evidence="1 5">
        <name>FAD</name>
        <dbReference type="ChEBI" id="CHEBI:57692"/>
    </cofactor>
</comment>
<dbReference type="InterPro" id="IPR036250">
    <property type="entry name" value="AcylCo_DH-like_C"/>
</dbReference>
<evidence type="ECO:0000259" key="6">
    <source>
        <dbReference type="Pfam" id="PF00441"/>
    </source>
</evidence>
<evidence type="ECO:0000256" key="2">
    <source>
        <dbReference type="ARBA" id="ARBA00009347"/>
    </source>
</evidence>
<dbReference type="GO" id="GO:0033539">
    <property type="term" value="P:fatty acid beta-oxidation using acyl-CoA dehydrogenase"/>
    <property type="evidence" value="ECO:0007669"/>
    <property type="project" value="TreeGrafter"/>
</dbReference>
<dbReference type="SUPFAM" id="SSF56645">
    <property type="entry name" value="Acyl-CoA dehydrogenase NM domain-like"/>
    <property type="match status" value="1"/>
</dbReference>
<evidence type="ECO:0000313" key="10">
    <source>
        <dbReference type="Proteomes" id="UP000630353"/>
    </source>
</evidence>
<feature type="domain" description="Acyl-CoA dehydrogenase/oxidase N-terminal" evidence="8">
    <location>
        <begin position="10"/>
        <end position="122"/>
    </location>
</feature>
<dbReference type="Gene3D" id="1.20.140.10">
    <property type="entry name" value="Butyryl-CoA Dehydrogenase, subunit A, domain 3"/>
    <property type="match status" value="1"/>
</dbReference>
<dbReference type="RefSeq" id="WP_189991659.1">
    <property type="nucleotide sequence ID" value="NZ_BMZS01000008.1"/>
</dbReference>
<dbReference type="GO" id="GO:0046359">
    <property type="term" value="P:butyrate catabolic process"/>
    <property type="evidence" value="ECO:0007669"/>
    <property type="project" value="TreeGrafter"/>
</dbReference>
<dbReference type="InterPro" id="IPR009100">
    <property type="entry name" value="AcylCoA_DH/oxidase_NM_dom_sf"/>
</dbReference>
<dbReference type="Proteomes" id="UP000630353">
    <property type="component" value="Unassembled WGS sequence"/>
</dbReference>
<keyword evidence="10" id="KW-1185">Reference proteome</keyword>
<gene>
    <name evidence="9" type="ORF">GCM10017083_33240</name>
</gene>
<dbReference type="Gene3D" id="2.40.110.10">
    <property type="entry name" value="Butyryl-CoA Dehydrogenase, subunit A, domain 2"/>
    <property type="match status" value="1"/>
</dbReference>
<dbReference type="CDD" id="cd00567">
    <property type="entry name" value="ACAD"/>
    <property type="match status" value="1"/>
</dbReference>
<evidence type="ECO:0000259" key="7">
    <source>
        <dbReference type="Pfam" id="PF02770"/>
    </source>
</evidence>
<dbReference type="Pfam" id="PF02770">
    <property type="entry name" value="Acyl-CoA_dh_M"/>
    <property type="match status" value="1"/>
</dbReference>
<name>A0A918XUP3_9PROT</name>
<dbReference type="InterPro" id="IPR006091">
    <property type="entry name" value="Acyl-CoA_Oxase/DH_mid-dom"/>
</dbReference>
<protein>
    <submittedName>
        <fullName evidence="9">Acyl-CoA dehydrogenase</fullName>
    </submittedName>
</protein>
<comment type="caution">
    <text evidence="9">The sequence shown here is derived from an EMBL/GenBank/DDBJ whole genome shotgun (WGS) entry which is preliminary data.</text>
</comment>
<dbReference type="Pfam" id="PF02771">
    <property type="entry name" value="Acyl-CoA_dh_N"/>
    <property type="match status" value="1"/>
</dbReference>
<organism evidence="9 10">
    <name type="scientific">Thalassobaculum fulvum</name>
    <dbReference type="NCBI Taxonomy" id="1633335"/>
    <lineage>
        <taxon>Bacteria</taxon>
        <taxon>Pseudomonadati</taxon>
        <taxon>Pseudomonadota</taxon>
        <taxon>Alphaproteobacteria</taxon>
        <taxon>Rhodospirillales</taxon>
        <taxon>Thalassobaculaceae</taxon>
        <taxon>Thalassobaculum</taxon>
    </lineage>
</organism>
<dbReference type="InterPro" id="IPR046373">
    <property type="entry name" value="Acyl-CoA_Oxase/DH_mid-dom_sf"/>
</dbReference>
<feature type="domain" description="Acyl-CoA dehydrogenase/oxidase C-terminal" evidence="6">
    <location>
        <begin position="229"/>
        <end position="376"/>
    </location>
</feature>
<dbReference type="GO" id="GO:0003995">
    <property type="term" value="F:acyl-CoA dehydrogenase activity"/>
    <property type="evidence" value="ECO:0007669"/>
    <property type="project" value="TreeGrafter"/>
</dbReference>
<dbReference type="InterPro" id="IPR013786">
    <property type="entry name" value="AcylCoA_DH/ox_N"/>
</dbReference>
<dbReference type="AlphaFoldDB" id="A0A918XUP3"/>
<proteinExistence type="inferred from homology"/>
<reference evidence="9" key="2">
    <citation type="submission" date="2020-09" db="EMBL/GenBank/DDBJ databases">
        <authorList>
            <person name="Sun Q."/>
            <person name="Kim S."/>
        </authorList>
    </citation>
    <scope>NUCLEOTIDE SEQUENCE</scope>
    <source>
        <strain evidence="9">KCTC 42651</strain>
    </source>
</reference>
<keyword evidence="3 5" id="KW-0285">Flavoprotein</keyword>
<evidence type="ECO:0000256" key="4">
    <source>
        <dbReference type="ARBA" id="ARBA00022827"/>
    </source>
</evidence>
<dbReference type="EMBL" id="BMZS01000008">
    <property type="protein sequence ID" value="GHD54961.1"/>
    <property type="molecule type" value="Genomic_DNA"/>
</dbReference>
<evidence type="ECO:0000313" key="9">
    <source>
        <dbReference type="EMBL" id="GHD54961.1"/>
    </source>
</evidence>
<dbReference type="InterPro" id="IPR009075">
    <property type="entry name" value="AcylCo_DH/oxidase_C"/>
</dbReference>
<feature type="domain" description="Acyl-CoA oxidase/dehydrogenase middle" evidence="7">
    <location>
        <begin position="127"/>
        <end position="217"/>
    </location>
</feature>
<dbReference type="PANTHER" id="PTHR43884">
    <property type="entry name" value="ACYL-COA DEHYDROGENASE"/>
    <property type="match status" value="1"/>
</dbReference>
<reference evidence="9" key="1">
    <citation type="journal article" date="2014" name="Int. J. Syst. Evol. Microbiol.">
        <title>Complete genome sequence of Corynebacterium casei LMG S-19264T (=DSM 44701T), isolated from a smear-ripened cheese.</title>
        <authorList>
            <consortium name="US DOE Joint Genome Institute (JGI-PGF)"/>
            <person name="Walter F."/>
            <person name="Albersmeier A."/>
            <person name="Kalinowski J."/>
            <person name="Ruckert C."/>
        </authorList>
    </citation>
    <scope>NUCLEOTIDE SEQUENCE</scope>
    <source>
        <strain evidence="9">KCTC 42651</strain>
    </source>
</reference>
<comment type="similarity">
    <text evidence="2 5">Belongs to the acyl-CoA dehydrogenase family.</text>
</comment>